<proteinExistence type="predicted"/>
<evidence type="ECO:0000313" key="2">
    <source>
        <dbReference type="Proteomes" id="UP001589693"/>
    </source>
</evidence>
<protein>
    <submittedName>
        <fullName evidence="1">DUF664 domain-containing protein</fullName>
    </submittedName>
</protein>
<dbReference type="RefSeq" id="WP_377862415.1">
    <property type="nucleotide sequence ID" value="NZ_JBHLZU010000036.1"/>
</dbReference>
<dbReference type="InterPro" id="IPR007061">
    <property type="entry name" value="MST-like"/>
</dbReference>
<gene>
    <name evidence="1" type="ORF">ACFFQA_36695</name>
</gene>
<dbReference type="Pfam" id="PF04978">
    <property type="entry name" value="MST"/>
    <property type="match status" value="1"/>
</dbReference>
<sequence>MTISESTELTRTLAELRAGVRVTVRDLSDAEIAKRTTVSELTLGGVVKHLTQGERAWTHILSGRPGVPDRMFDTSQYHLAGESLSHLLAEYSAAAAATDAAVAALPDLGVTVPLPEAPWEPGVVHHWTARRILLHLIKETAQHAGHADLIRESLDGAQSTGAA</sequence>
<comment type="caution">
    <text evidence="1">The sequence shown here is derived from an EMBL/GenBank/DDBJ whole genome shotgun (WGS) entry which is preliminary data.</text>
</comment>
<evidence type="ECO:0000313" key="1">
    <source>
        <dbReference type="EMBL" id="MFB9909504.1"/>
    </source>
</evidence>
<name>A0ABV6A8J5_9PSEU</name>
<keyword evidence="2" id="KW-1185">Reference proteome</keyword>
<dbReference type="InterPro" id="IPR034660">
    <property type="entry name" value="DinB/YfiT-like"/>
</dbReference>
<dbReference type="SUPFAM" id="SSF109854">
    <property type="entry name" value="DinB/YfiT-like putative metalloenzymes"/>
    <property type="match status" value="1"/>
</dbReference>
<accession>A0ABV6A8J5</accession>
<dbReference type="Proteomes" id="UP001589693">
    <property type="component" value="Unassembled WGS sequence"/>
</dbReference>
<dbReference type="EMBL" id="JBHLZU010000036">
    <property type="protein sequence ID" value="MFB9909504.1"/>
    <property type="molecule type" value="Genomic_DNA"/>
</dbReference>
<organism evidence="1 2">
    <name type="scientific">Allokutzneria oryzae</name>
    <dbReference type="NCBI Taxonomy" id="1378989"/>
    <lineage>
        <taxon>Bacteria</taxon>
        <taxon>Bacillati</taxon>
        <taxon>Actinomycetota</taxon>
        <taxon>Actinomycetes</taxon>
        <taxon>Pseudonocardiales</taxon>
        <taxon>Pseudonocardiaceae</taxon>
        <taxon>Allokutzneria</taxon>
    </lineage>
</organism>
<reference evidence="1 2" key="1">
    <citation type="submission" date="2024-09" db="EMBL/GenBank/DDBJ databases">
        <authorList>
            <person name="Sun Q."/>
            <person name="Mori K."/>
        </authorList>
    </citation>
    <scope>NUCLEOTIDE SEQUENCE [LARGE SCALE GENOMIC DNA]</scope>
    <source>
        <strain evidence="1 2">TBRC 7907</strain>
    </source>
</reference>
<dbReference type="Gene3D" id="1.20.120.450">
    <property type="entry name" value="dinb family like domain"/>
    <property type="match status" value="1"/>
</dbReference>